<dbReference type="InterPro" id="IPR045032">
    <property type="entry name" value="PEL"/>
</dbReference>
<dbReference type="PANTHER" id="PTHR31683:SF80">
    <property type="entry name" value="PECTATE LYASE 16-RELATED"/>
    <property type="match status" value="1"/>
</dbReference>
<dbReference type="InterPro" id="IPR011050">
    <property type="entry name" value="Pectin_lyase_fold/virulence"/>
</dbReference>
<dbReference type="EMBL" id="JACGWM010000007">
    <property type="protein sequence ID" value="KAL0363201.1"/>
    <property type="molecule type" value="Genomic_DNA"/>
</dbReference>
<feature type="region of interest" description="Disordered" evidence="1">
    <location>
        <begin position="16"/>
        <end position="38"/>
    </location>
</feature>
<dbReference type="PANTHER" id="PTHR31683">
    <property type="entry name" value="PECTATE LYASE 18-RELATED"/>
    <property type="match status" value="1"/>
</dbReference>
<reference evidence="2" key="1">
    <citation type="submission" date="2020-06" db="EMBL/GenBank/DDBJ databases">
        <authorList>
            <person name="Li T."/>
            <person name="Hu X."/>
            <person name="Zhang T."/>
            <person name="Song X."/>
            <person name="Zhang H."/>
            <person name="Dai N."/>
            <person name="Sheng W."/>
            <person name="Hou X."/>
            <person name="Wei L."/>
        </authorList>
    </citation>
    <scope>NUCLEOTIDE SEQUENCE</scope>
    <source>
        <strain evidence="2">KEN8</strain>
        <tissue evidence="2">Leaf</tissue>
    </source>
</reference>
<dbReference type="AlphaFoldDB" id="A0AAW2Q667"/>
<dbReference type="InterPro" id="IPR012334">
    <property type="entry name" value="Pectin_lyas_fold"/>
</dbReference>
<proteinExistence type="predicted"/>
<comment type="caution">
    <text evidence="2">The sequence shown here is derived from an EMBL/GenBank/DDBJ whole genome shotgun (WGS) entry which is preliminary data.</text>
</comment>
<sequence length="132" mass="14482">MVMALAIPLLAEPTDHQVERPTYDDDEDFPVSESAEPNTSLRGASRFLAQSLSTFTLADSYYYTPSTNKNFMNSIDSCWRARSNWATNRRALADCAVGFGKNAIGGKFGATYLVTDASDDPVNQNRARSGMV</sequence>
<accession>A0AAW2Q667</accession>
<reference evidence="2" key="2">
    <citation type="journal article" date="2024" name="Plant">
        <title>Genomic evolution and insights into agronomic trait innovations of Sesamum species.</title>
        <authorList>
            <person name="Miao H."/>
            <person name="Wang L."/>
            <person name="Qu L."/>
            <person name="Liu H."/>
            <person name="Sun Y."/>
            <person name="Le M."/>
            <person name="Wang Q."/>
            <person name="Wei S."/>
            <person name="Zheng Y."/>
            <person name="Lin W."/>
            <person name="Duan Y."/>
            <person name="Cao H."/>
            <person name="Xiong S."/>
            <person name="Wang X."/>
            <person name="Wei L."/>
            <person name="Li C."/>
            <person name="Ma Q."/>
            <person name="Ju M."/>
            <person name="Zhao R."/>
            <person name="Li G."/>
            <person name="Mu C."/>
            <person name="Tian Q."/>
            <person name="Mei H."/>
            <person name="Zhang T."/>
            <person name="Gao T."/>
            <person name="Zhang H."/>
        </authorList>
    </citation>
    <scope>NUCLEOTIDE SEQUENCE</scope>
    <source>
        <strain evidence="2">KEN8</strain>
    </source>
</reference>
<protein>
    <submittedName>
        <fullName evidence="2">Pectate lyase 2</fullName>
    </submittedName>
</protein>
<organism evidence="2">
    <name type="scientific">Sesamum calycinum</name>
    <dbReference type="NCBI Taxonomy" id="2727403"/>
    <lineage>
        <taxon>Eukaryota</taxon>
        <taxon>Viridiplantae</taxon>
        <taxon>Streptophyta</taxon>
        <taxon>Embryophyta</taxon>
        <taxon>Tracheophyta</taxon>
        <taxon>Spermatophyta</taxon>
        <taxon>Magnoliopsida</taxon>
        <taxon>eudicotyledons</taxon>
        <taxon>Gunneridae</taxon>
        <taxon>Pentapetalae</taxon>
        <taxon>asterids</taxon>
        <taxon>lamiids</taxon>
        <taxon>Lamiales</taxon>
        <taxon>Pedaliaceae</taxon>
        <taxon>Sesamum</taxon>
    </lineage>
</organism>
<dbReference type="SUPFAM" id="SSF51126">
    <property type="entry name" value="Pectin lyase-like"/>
    <property type="match status" value="1"/>
</dbReference>
<name>A0AAW2Q667_9LAMI</name>
<dbReference type="GO" id="GO:0030570">
    <property type="term" value="F:pectate lyase activity"/>
    <property type="evidence" value="ECO:0007669"/>
    <property type="project" value="InterPro"/>
</dbReference>
<dbReference type="Gene3D" id="2.160.20.10">
    <property type="entry name" value="Single-stranded right-handed beta-helix, Pectin lyase-like"/>
    <property type="match status" value="1"/>
</dbReference>
<gene>
    <name evidence="2" type="ORF">Scaly_1275300</name>
</gene>
<evidence type="ECO:0000256" key="1">
    <source>
        <dbReference type="SAM" id="MobiDB-lite"/>
    </source>
</evidence>
<evidence type="ECO:0000313" key="2">
    <source>
        <dbReference type="EMBL" id="KAL0363201.1"/>
    </source>
</evidence>
<keyword evidence="2" id="KW-0456">Lyase</keyword>